<dbReference type="InterPro" id="IPR013784">
    <property type="entry name" value="Carb-bd-like_fold"/>
</dbReference>
<protein>
    <submittedName>
        <fullName evidence="5">Putative glycerophosphocholine phosphodiesterase GPCPD1</fullName>
    </submittedName>
</protein>
<evidence type="ECO:0000313" key="6">
    <source>
        <dbReference type="Proteomes" id="UP000075809"/>
    </source>
</evidence>
<dbReference type="STRING" id="64791.A0A151WHS5"/>
<dbReference type="PANTHER" id="PTHR22958">
    <property type="entry name" value="GLYCEROPHOSPHORYL DIESTER PHOSPHODIESTERASE"/>
    <property type="match status" value="1"/>
</dbReference>
<dbReference type="Pfam" id="PF25329">
    <property type="entry name" value="C2_GDE1"/>
    <property type="match status" value="1"/>
</dbReference>
<gene>
    <name evidence="5" type="ORF">ALC60_13631</name>
</gene>
<dbReference type="InterPro" id="IPR057506">
    <property type="entry name" value="C2_GPCPD1"/>
</dbReference>
<evidence type="ECO:0000259" key="3">
    <source>
        <dbReference type="PROSITE" id="PS51166"/>
    </source>
</evidence>
<dbReference type="GO" id="GO:2001070">
    <property type="term" value="F:starch binding"/>
    <property type="evidence" value="ECO:0007669"/>
    <property type="project" value="InterPro"/>
</dbReference>
<dbReference type="InterPro" id="IPR017946">
    <property type="entry name" value="PLC-like_Pdiesterase_TIM-brl"/>
</dbReference>
<proteinExistence type="inferred from homology"/>
<dbReference type="InterPro" id="IPR002044">
    <property type="entry name" value="CBM20"/>
</dbReference>
<dbReference type="GO" id="GO:0046475">
    <property type="term" value="P:glycerophospholipid catabolic process"/>
    <property type="evidence" value="ECO:0007669"/>
    <property type="project" value="TreeGrafter"/>
</dbReference>
<dbReference type="SMART" id="SM01065">
    <property type="entry name" value="CBM_2"/>
    <property type="match status" value="1"/>
</dbReference>
<dbReference type="PANTHER" id="PTHR22958:SF1">
    <property type="entry name" value="GLYCEROPHOSPHOCHOLINE PHOSPHODIESTERASE GPCPD1"/>
    <property type="match status" value="1"/>
</dbReference>
<dbReference type="PROSITE" id="PS51166">
    <property type="entry name" value="CBM20"/>
    <property type="match status" value="1"/>
</dbReference>
<keyword evidence="2" id="KW-0378">Hydrolase</keyword>
<dbReference type="PROSITE" id="PS51704">
    <property type="entry name" value="GP_PDE"/>
    <property type="match status" value="1"/>
</dbReference>
<evidence type="ECO:0000313" key="5">
    <source>
        <dbReference type="EMBL" id="KYQ47374.1"/>
    </source>
</evidence>
<accession>A0A151WHS5</accession>
<evidence type="ECO:0000256" key="2">
    <source>
        <dbReference type="ARBA" id="ARBA00022801"/>
    </source>
</evidence>
<dbReference type="EMBL" id="KQ983112">
    <property type="protein sequence ID" value="KYQ47374.1"/>
    <property type="molecule type" value="Genomic_DNA"/>
</dbReference>
<evidence type="ECO:0000256" key="1">
    <source>
        <dbReference type="ARBA" id="ARBA00007277"/>
    </source>
</evidence>
<dbReference type="SUPFAM" id="SSF51695">
    <property type="entry name" value="PLC-like phosphodiesterases"/>
    <property type="match status" value="1"/>
</dbReference>
<dbReference type="InterPro" id="IPR051578">
    <property type="entry name" value="GDPD"/>
</dbReference>
<evidence type="ECO:0000259" key="4">
    <source>
        <dbReference type="PROSITE" id="PS51704"/>
    </source>
</evidence>
<dbReference type="Gene3D" id="2.60.40.10">
    <property type="entry name" value="Immunoglobulins"/>
    <property type="match status" value="1"/>
</dbReference>
<dbReference type="Pfam" id="PF00686">
    <property type="entry name" value="CBM_20"/>
    <property type="match status" value="1"/>
</dbReference>
<name>A0A151WHS5_9HYME</name>
<dbReference type="Pfam" id="PF03009">
    <property type="entry name" value="GDPD"/>
    <property type="match status" value="1"/>
</dbReference>
<organism evidence="5 6">
    <name type="scientific">Mycetomoellerius zeteki</name>
    <dbReference type="NCBI Taxonomy" id="64791"/>
    <lineage>
        <taxon>Eukaryota</taxon>
        <taxon>Metazoa</taxon>
        <taxon>Ecdysozoa</taxon>
        <taxon>Arthropoda</taxon>
        <taxon>Hexapoda</taxon>
        <taxon>Insecta</taxon>
        <taxon>Pterygota</taxon>
        <taxon>Neoptera</taxon>
        <taxon>Endopterygota</taxon>
        <taxon>Hymenoptera</taxon>
        <taxon>Apocrita</taxon>
        <taxon>Aculeata</taxon>
        <taxon>Formicoidea</taxon>
        <taxon>Formicidae</taxon>
        <taxon>Myrmicinae</taxon>
        <taxon>Mycetomoellerius</taxon>
    </lineage>
</organism>
<dbReference type="SUPFAM" id="SSF49452">
    <property type="entry name" value="Starch-binding domain-like"/>
    <property type="match status" value="1"/>
</dbReference>
<dbReference type="InterPro" id="IPR013783">
    <property type="entry name" value="Ig-like_fold"/>
</dbReference>
<comment type="similarity">
    <text evidence="1">Belongs to the glycerophosphoryl diester phosphodiesterase family.</text>
</comment>
<dbReference type="CDD" id="cd08607">
    <property type="entry name" value="GDPD_GDE5"/>
    <property type="match status" value="1"/>
</dbReference>
<feature type="domain" description="GP-PDE" evidence="4">
    <location>
        <begin position="446"/>
        <end position="768"/>
    </location>
</feature>
<sequence>MRGSKRDWIFRVQVPNLEKSEVVYVVGNLPELGAWNHNQAILMSQEHSSHRESPVVLDSNSSGDFYGEEDGDNAADGIFEDDGQIFSQKVALPIDANIEFRYFIAVICQSNGTKNSAKTLIIRRWETHMTPRLIGKNTPSNFGSDNDTLPDPDKFGYHNNYCKIERGWLTDETVIQFKLFNNPVKLWKNRLQNKKIHIKMTPVNLVRHNSLELQQFGGDCIDDSLSMDTQDIVDQPPFTSITEIAVMNDEEARLMVQEQFGRPYNEDEFLLFNVAVRYPETIRRDRMVSSPKEHEDDLFNLYKSKTSDANDDANIQSDVSMLSIVYHFTSVSHDITQRYDGFDCRLPYQTHPSAGLPLFFQGYLVDYYVYSSRCYPGEPPSHIGFSYILPCALQPSVGLLTVPITSTKHRPIGQLTVEYVIIKPIPDHPWDMSISYAKHWEQRWSGLDVGHRGLGTSFKFETKNCANVRENTVASLKTASYHGADMVEFDVQLSKDLIPVIYHDFYVSISMKRKKQIEAMDMLEIPVKDLTLEQLHLLKDYCYPKDSLGKVLYFVDKAEQGVNKLVYHVAEGREKNPRFFDEDLEDHQPFPTLQTVLQELEQHVGCNIEIKWTMQLKDGTFELNHPFDLNMYLDIILKVVLEYGGDRKIVFSSFNPDICAMIRLKQNKYPVVFLTQGITSKYPTYHDPRCQTIPMAMRHALAADILGINVHTEDILRDPSQVKLVKDTGLIIFCWGDDNNDKDTIQYLKKLGLHAVIYDKIDEYNAKEVKESIFLVDARESQKELIALAHCSQTPQTQISSPLNTDKDYYLTRPSTTSLKNNVAGDSIYSVQNIKLPTNCEESIEINEITKDFSACANTFGHSVKTNGVSGVICGQPAPLPEFYEEDEAAKDCP</sequence>
<dbReference type="Gene3D" id="3.20.20.190">
    <property type="entry name" value="Phosphatidylinositol (PI) phosphodiesterase"/>
    <property type="match status" value="1"/>
</dbReference>
<dbReference type="InterPro" id="IPR030395">
    <property type="entry name" value="GP_PDE_dom"/>
</dbReference>
<dbReference type="Proteomes" id="UP000075809">
    <property type="component" value="Unassembled WGS sequence"/>
</dbReference>
<dbReference type="FunFam" id="3.20.20.190:FF:000032">
    <property type="entry name" value="Glycerophosphoryl diester phosphodiesterase, putative"/>
    <property type="match status" value="1"/>
</dbReference>
<dbReference type="AlphaFoldDB" id="A0A151WHS5"/>
<keyword evidence="6" id="KW-1185">Reference proteome</keyword>
<dbReference type="GO" id="GO:0047389">
    <property type="term" value="F:glycerophosphocholine phosphodiesterase activity"/>
    <property type="evidence" value="ECO:0007669"/>
    <property type="project" value="TreeGrafter"/>
</dbReference>
<feature type="domain" description="CBM20" evidence="3">
    <location>
        <begin position="1"/>
        <end position="157"/>
    </location>
</feature>
<reference evidence="5 6" key="1">
    <citation type="submission" date="2015-09" db="EMBL/GenBank/DDBJ databases">
        <title>Trachymyrmex zeteki WGS genome.</title>
        <authorList>
            <person name="Nygaard S."/>
            <person name="Hu H."/>
            <person name="Boomsma J."/>
            <person name="Zhang G."/>
        </authorList>
    </citation>
    <scope>NUCLEOTIDE SEQUENCE [LARGE SCALE GENOMIC DNA]</scope>
    <source>
        <strain evidence="5">Tzet28-1</strain>
        <tissue evidence="5">Whole body</tissue>
    </source>
</reference>